<dbReference type="SUPFAM" id="SSF103473">
    <property type="entry name" value="MFS general substrate transporter"/>
    <property type="match status" value="1"/>
</dbReference>
<evidence type="ECO:0000313" key="4">
    <source>
        <dbReference type="Proteomes" id="UP001299068"/>
    </source>
</evidence>
<feature type="transmembrane region" description="Helical" evidence="1">
    <location>
        <begin position="94"/>
        <end position="117"/>
    </location>
</feature>
<organism evidence="3 4">
    <name type="scientific">Clostridium sardiniense</name>
    <name type="common">Clostridium absonum</name>
    <dbReference type="NCBI Taxonomy" id="29369"/>
    <lineage>
        <taxon>Bacteria</taxon>
        <taxon>Bacillati</taxon>
        <taxon>Bacillota</taxon>
        <taxon>Clostridia</taxon>
        <taxon>Eubacteriales</taxon>
        <taxon>Clostridiaceae</taxon>
        <taxon>Clostridium</taxon>
    </lineage>
</organism>
<reference evidence="3 4" key="1">
    <citation type="journal article" date="2021" name="Cell Host Microbe">
        <title>in vivo commensal control of Clostridioides difficile virulence.</title>
        <authorList>
            <person name="Girinathan B.P."/>
            <person name="Dibenedetto N."/>
            <person name="Worley J.N."/>
            <person name="Peltier J."/>
            <person name="Arrieta-Ortiz M.L."/>
            <person name="Rupa Christinal Immanuel S."/>
            <person name="Lavin R."/>
            <person name="Delaney M.L."/>
            <person name="Cummins C."/>
            <person name="Hoffmann M."/>
            <person name="Luo Y."/>
            <person name="Gonzalez-Escalona N."/>
            <person name="Allard M."/>
            <person name="Onderdonk A.B."/>
            <person name="Gerber G.K."/>
            <person name="Sonenshein A.L."/>
            <person name="Baliga N."/>
            <person name="Dupuy B."/>
            <person name="Bry L."/>
        </authorList>
    </citation>
    <scope>NUCLEOTIDE SEQUENCE [LARGE SCALE GENOMIC DNA]</scope>
    <source>
        <strain evidence="3 4">DSM 599</strain>
    </source>
</reference>
<evidence type="ECO:0000313" key="3">
    <source>
        <dbReference type="EMBL" id="MBY0757131.1"/>
    </source>
</evidence>
<dbReference type="InterPro" id="IPR036259">
    <property type="entry name" value="MFS_trans_sf"/>
</dbReference>
<sequence length="269" mass="30146">MKKYLGVFGKIIGFGLIYLIMQALVGMIYGFIIMAGAIMSQSDINMMGTQIMNNQFILAVISALITFLIYVLMLRKRKKNLWERCKFNKIKKSYIPIIILATLGFAVLSSAFVALVGDKFTSYSDTSKGLMTAYNSIYTMISVTIIIPIFEEILFRGLIFDQLKRGFNVIVAIILQAIIFGLFHFNPVQTMYTIVLGIILGVIVTWSNSIIGSMIGHITYNIVGILVMPMIVYYVGDYTAIYAIIGSILLIVGVILIYKTYKVSNRKVL</sequence>
<keyword evidence="1" id="KW-0472">Membrane</keyword>
<feature type="domain" description="CAAX prenyl protease 2/Lysostaphin resistance protein A-like" evidence="2">
    <location>
        <begin position="136"/>
        <end position="223"/>
    </location>
</feature>
<evidence type="ECO:0000259" key="2">
    <source>
        <dbReference type="Pfam" id="PF02517"/>
    </source>
</evidence>
<keyword evidence="4" id="KW-1185">Reference proteome</keyword>
<dbReference type="PANTHER" id="PTHR36435">
    <property type="entry name" value="SLR1288 PROTEIN"/>
    <property type="match status" value="1"/>
</dbReference>
<dbReference type="Proteomes" id="UP001299068">
    <property type="component" value="Unassembled WGS sequence"/>
</dbReference>
<accession>A0ABS7L225</accession>
<feature type="transmembrane region" description="Helical" evidence="1">
    <location>
        <begin position="137"/>
        <end position="155"/>
    </location>
</feature>
<feature type="transmembrane region" description="Helical" evidence="1">
    <location>
        <begin position="167"/>
        <end position="185"/>
    </location>
</feature>
<gene>
    <name evidence="3" type="ORF">K5V21_16995</name>
</gene>
<dbReference type="EMBL" id="JAIKTU010000017">
    <property type="protein sequence ID" value="MBY0757131.1"/>
    <property type="molecule type" value="Genomic_DNA"/>
</dbReference>
<dbReference type="PANTHER" id="PTHR36435:SF1">
    <property type="entry name" value="CAAX AMINO TERMINAL PROTEASE FAMILY PROTEIN"/>
    <property type="match status" value="1"/>
</dbReference>
<keyword evidence="3" id="KW-0378">Hydrolase</keyword>
<evidence type="ECO:0000256" key="1">
    <source>
        <dbReference type="SAM" id="Phobius"/>
    </source>
</evidence>
<protein>
    <submittedName>
        <fullName evidence="3">CPBP family intramembrane metalloprotease</fullName>
    </submittedName>
</protein>
<dbReference type="GO" id="GO:0008237">
    <property type="term" value="F:metallopeptidase activity"/>
    <property type="evidence" value="ECO:0007669"/>
    <property type="project" value="UniProtKB-KW"/>
</dbReference>
<dbReference type="Pfam" id="PF02517">
    <property type="entry name" value="Rce1-like"/>
    <property type="match status" value="1"/>
</dbReference>
<feature type="transmembrane region" description="Helical" evidence="1">
    <location>
        <begin position="191"/>
        <end position="211"/>
    </location>
</feature>
<comment type="caution">
    <text evidence="3">The sequence shown here is derived from an EMBL/GenBank/DDBJ whole genome shotgun (WGS) entry which is preliminary data.</text>
</comment>
<dbReference type="RefSeq" id="WP_221862276.1">
    <property type="nucleotide sequence ID" value="NZ_JAIKTU010000017.1"/>
</dbReference>
<dbReference type="InterPro" id="IPR052710">
    <property type="entry name" value="CAAX_protease"/>
</dbReference>
<feature type="transmembrane region" description="Helical" evidence="1">
    <location>
        <begin position="241"/>
        <end position="261"/>
    </location>
</feature>
<name>A0ABS7L225_CLOSR</name>
<keyword evidence="3" id="KW-0645">Protease</keyword>
<feature type="transmembrane region" description="Helical" evidence="1">
    <location>
        <begin position="218"/>
        <end position="235"/>
    </location>
</feature>
<feature type="transmembrane region" description="Helical" evidence="1">
    <location>
        <begin position="12"/>
        <end position="35"/>
    </location>
</feature>
<keyword evidence="1" id="KW-1133">Transmembrane helix</keyword>
<feature type="transmembrane region" description="Helical" evidence="1">
    <location>
        <begin position="55"/>
        <end position="73"/>
    </location>
</feature>
<dbReference type="InterPro" id="IPR003675">
    <property type="entry name" value="Rce1/LyrA-like_dom"/>
</dbReference>
<keyword evidence="1" id="KW-0812">Transmembrane</keyword>
<keyword evidence="3" id="KW-0482">Metalloprotease</keyword>
<proteinExistence type="predicted"/>